<dbReference type="STRING" id="1802115.A2756_02555"/>
<sequence length="77" mass="9052">MRQRDIQSELNEASTTLAIFMESYNKSIPLNFPQASVKALRQFQTTFPVLFKNGDQWSIDRHRKKLMDWLSSYRAVA</sequence>
<proteinExistence type="predicted"/>
<dbReference type="EMBL" id="MHNL01000005">
    <property type="protein sequence ID" value="OGZ45767.1"/>
    <property type="molecule type" value="Genomic_DNA"/>
</dbReference>
<comment type="caution">
    <text evidence="1">The sequence shown here is derived from an EMBL/GenBank/DDBJ whole genome shotgun (WGS) entry which is preliminary data.</text>
</comment>
<dbReference type="AlphaFoldDB" id="A0A1G2G6E0"/>
<dbReference type="Proteomes" id="UP000177785">
    <property type="component" value="Unassembled WGS sequence"/>
</dbReference>
<accession>A0A1G2G6E0</accession>
<organism evidence="1 2">
    <name type="scientific">Candidatus Ryanbacteria bacterium RIFCSPHIGHO2_01_FULL_48_27</name>
    <dbReference type="NCBI Taxonomy" id="1802115"/>
    <lineage>
        <taxon>Bacteria</taxon>
        <taxon>Candidatus Ryaniibacteriota</taxon>
    </lineage>
</organism>
<gene>
    <name evidence="1" type="ORF">A2756_02555</name>
</gene>
<name>A0A1G2G6E0_9BACT</name>
<reference evidence="1 2" key="1">
    <citation type="journal article" date="2016" name="Nat. Commun.">
        <title>Thousands of microbial genomes shed light on interconnected biogeochemical processes in an aquifer system.</title>
        <authorList>
            <person name="Anantharaman K."/>
            <person name="Brown C.T."/>
            <person name="Hug L.A."/>
            <person name="Sharon I."/>
            <person name="Castelle C.J."/>
            <person name="Probst A.J."/>
            <person name="Thomas B.C."/>
            <person name="Singh A."/>
            <person name="Wilkins M.J."/>
            <person name="Karaoz U."/>
            <person name="Brodie E.L."/>
            <person name="Williams K.H."/>
            <person name="Hubbard S.S."/>
            <person name="Banfield J.F."/>
        </authorList>
    </citation>
    <scope>NUCLEOTIDE SEQUENCE [LARGE SCALE GENOMIC DNA]</scope>
</reference>
<protein>
    <submittedName>
        <fullName evidence="1">Uncharacterized protein</fullName>
    </submittedName>
</protein>
<evidence type="ECO:0000313" key="2">
    <source>
        <dbReference type="Proteomes" id="UP000177785"/>
    </source>
</evidence>
<evidence type="ECO:0000313" key="1">
    <source>
        <dbReference type="EMBL" id="OGZ45767.1"/>
    </source>
</evidence>